<dbReference type="EMBL" id="WOCE01000005">
    <property type="protein sequence ID" value="KAE9613309.1"/>
    <property type="molecule type" value="Genomic_DNA"/>
</dbReference>
<gene>
    <name evidence="2" type="ORF">Lalb_Chr05g0216121</name>
</gene>
<evidence type="ECO:0000313" key="2">
    <source>
        <dbReference type="EMBL" id="KAE9613309.1"/>
    </source>
</evidence>
<sequence>MESNSSSLHLPRFSTETSGESSSSQGSKGETFYSFPTFNNLPNYGAKGIPQDHNRTLELQEKSETVQLQVKKCSPPKQKVVKNKPKTSNEQKHKGGKKSKPPITWPHLKLLGC</sequence>
<evidence type="ECO:0000313" key="3">
    <source>
        <dbReference type="Proteomes" id="UP000447434"/>
    </source>
</evidence>
<feature type="region of interest" description="Disordered" evidence="1">
    <location>
        <begin position="65"/>
        <end position="105"/>
    </location>
</feature>
<evidence type="ECO:0000256" key="1">
    <source>
        <dbReference type="SAM" id="MobiDB-lite"/>
    </source>
</evidence>
<name>A0A6A4QIJ8_LUPAL</name>
<dbReference type="Proteomes" id="UP000447434">
    <property type="component" value="Chromosome 5"/>
</dbReference>
<feature type="region of interest" description="Disordered" evidence="1">
    <location>
        <begin position="1"/>
        <end position="34"/>
    </location>
</feature>
<keyword evidence="3" id="KW-1185">Reference proteome</keyword>
<proteinExistence type="predicted"/>
<protein>
    <submittedName>
        <fullName evidence="2">Uncharacterized protein</fullName>
    </submittedName>
</protein>
<dbReference type="AlphaFoldDB" id="A0A6A4QIJ8"/>
<dbReference type="OrthoDB" id="1225832at2759"/>
<comment type="caution">
    <text evidence="2">The sequence shown here is derived from an EMBL/GenBank/DDBJ whole genome shotgun (WGS) entry which is preliminary data.</text>
</comment>
<feature type="compositionally biased region" description="Low complexity" evidence="1">
    <location>
        <begin position="14"/>
        <end position="31"/>
    </location>
</feature>
<organism evidence="2 3">
    <name type="scientific">Lupinus albus</name>
    <name type="common">White lupine</name>
    <name type="synonym">Lupinus termis</name>
    <dbReference type="NCBI Taxonomy" id="3870"/>
    <lineage>
        <taxon>Eukaryota</taxon>
        <taxon>Viridiplantae</taxon>
        <taxon>Streptophyta</taxon>
        <taxon>Embryophyta</taxon>
        <taxon>Tracheophyta</taxon>
        <taxon>Spermatophyta</taxon>
        <taxon>Magnoliopsida</taxon>
        <taxon>eudicotyledons</taxon>
        <taxon>Gunneridae</taxon>
        <taxon>Pentapetalae</taxon>
        <taxon>rosids</taxon>
        <taxon>fabids</taxon>
        <taxon>Fabales</taxon>
        <taxon>Fabaceae</taxon>
        <taxon>Papilionoideae</taxon>
        <taxon>50 kb inversion clade</taxon>
        <taxon>genistoids sensu lato</taxon>
        <taxon>core genistoids</taxon>
        <taxon>Genisteae</taxon>
        <taxon>Lupinus</taxon>
    </lineage>
</organism>
<accession>A0A6A4QIJ8</accession>
<reference evidence="3" key="1">
    <citation type="journal article" date="2020" name="Nat. Commun.">
        <title>Genome sequence of the cluster root forming white lupin.</title>
        <authorList>
            <person name="Hufnagel B."/>
            <person name="Marques A."/>
            <person name="Soriano A."/>
            <person name="Marques L."/>
            <person name="Divol F."/>
            <person name="Doumas P."/>
            <person name="Sallet E."/>
            <person name="Mancinotti D."/>
            <person name="Carrere S."/>
            <person name="Marande W."/>
            <person name="Arribat S."/>
            <person name="Keller J."/>
            <person name="Huneau C."/>
            <person name="Blein T."/>
            <person name="Aime D."/>
            <person name="Laguerre M."/>
            <person name="Taylor J."/>
            <person name="Schubert V."/>
            <person name="Nelson M."/>
            <person name="Geu-Flores F."/>
            <person name="Crespi M."/>
            <person name="Gallardo-Guerrero K."/>
            <person name="Delaux P.-M."/>
            <person name="Salse J."/>
            <person name="Berges H."/>
            <person name="Guyot R."/>
            <person name="Gouzy J."/>
            <person name="Peret B."/>
        </authorList>
    </citation>
    <scope>NUCLEOTIDE SEQUENCE [LARGE SCALE GENOMIC DNA]</scope>
    <source>
        <strain evidence="3">cv. Amiga</strain>
    </source>
</reference>